<dbReference type="Proteomes" id="UP000033428">
    <property type="component" value="Unassembled WGS sequence"/>
</dbReference>
<keyword evidence="1" id="KW-0175">Coiled coil</keyword>
<dbReference type="InterPro" id="IPR027417">
    <property type="entry name" value="P-loop_NTPase"/>
</dbReference>
<proteinExistence type="predicted"/>
<dbReference type="PATRIC" id="fig|1609969.3.peg.670"/>
<organism evidence="3 4">
    <name type="scientific">Candidatus Omnitrophus magneticus</name>
    <dbReference type="NCBI Taxonomy" id="1609969"/>
    <lineage>
        <taxon>Bacteria</taxon>
        <taxon>Pseudomonadati</taxon>
        <taxon>Candidatus Omnitrophota</taxon>
        <taxon>Candidatus Omnitrophus</taxon>
    </lineage>
</organism>
<keyword evidence="4" id="KW-1185">Reference proteome</keyword>
<feature type="coiled-coil region" evidence="1">
    <location>
        <begin position="436"/>
        <end position="463"/>
    </location>
</feature>
<dbReference type="InterPro" id="IPR026866">
    <property type="entry name" value="CR006_AAA"/>
</dbReference>
<dbReference type="PANTHER" id="PTHR32182:SF0">
    <property type="entry name" value="DNA REPLICATION AND REPAIR PROTEIN RECF"/>
    <property type="match status" value="1"/>
</dbReference>
<name>A0A0F0CVD7_9BACT</name>
<dbReference type="GO" id="GO:0000731">
    <property type="term" value="P:DNA synthesis involved in DNA repair"/>
    <property type="evidence" value="ECO:0007669"/>
    <property type="project" value="TreeGrafter"/>
</dbReference>
<sequence>MKIDRIEKIKDHLLFKDFKWSAPLENFKQFNLLYGWNGSGKTTLSNLFQCIEKRCPAAEGEFVISVGGKDVPSTSFSAEQSLPQVKVFNRNFIEQNVFTETKSVTPILFFGDDSVEKQKKIEQLKKELETKTAEHTAKSDQKRALEKTADQFSIEQAKSIKELLSSSGSNSYNNYDKASYKAKAEELAILSDVSGKVLSEDAKVALKKQKESTARPEVPLLSITLPDTADLTSKVNAILRKTVQSEIIQTLKDDSELSGWVKDGLSLHQKSKSKLCLFCGQTMPEDRLKSLEGHFNDEFNRFNAEIDALIGAIAAHESRLSGFAFHDKANLYDHLIPEYEKEAKEAKENISTIEHFLGKLKTSLQGKKSSPFQAASPVAEKDPSITGVLSSVNEVIAKHNSETHNFQDAITQARLKLEETLVAESLPEFTSQNMAVSTITAEISTLQAKIESIESEMKEIEKLIIEHRRPADELNSDLEKYLGRAELKFEVKDAGYIITRQGVLASGLSEGEKTAIAFLYFLKSLSDKNFNRSTGIVVIDDPISSLDSNSLYCAFGFMKERVKDVGQLFVLTHNFAFFRQVKNWFHHLNRKKTKLAEFYMVTSDFSDGSRHSTIQPLDKLLHEYDSEYHYLFKIVHSYAGATTSGANLEAYYHLPNIARRLLETFISFKHPKKASGGFYGMFQEITFDEAKKSRIVRFLHTHSHDGQIDGLEHDNSILSETPQVLADVLTMIQTIDKQHYDELISLSPTNAGQDSE</sequence>
<dbReference type="EMBL" id="JYNY01000130">
    <property type="protein sequence ID" value="KJJ85521.1"/>
    <property type="molecule type" value="Genomic_DNA"/>
</dbReference>
<accession>A0A0F0CVD7</accession>
<dbReference type="Pfam" id="PF13166">
    <property type="entry name" value="AAA_13"/>
    <property type="match status" value="1"/>
</dbReference>
<protein>
    <recommendedName>
        <fullName evidence="2">Protein CR006 P-loop domain-containing protein</fullName>
    </recommendedName>
</protein>
<gene>
    <name evidence="3" type="ORF">OMAG_000610</name>
</gene>
<evidence type="ECO:0000259" key="2">
    <source>
        <dbReference type="Pfam" id="PF13166"/>
    </source>
</evidence>
<reference evidence="3 4" key="1">
    <citation type="submission" date="2015-02" db="EMBL/GenBank/DDBJ databases">
        <title>Single-cell genomics of uncultivated deep-branching MTB reveals a conserved set of magnetosome genes.</title>
        <authorList>
            <person name="Kolinko S."/>
            <person name="Richter M."/>
            <person name="Glockner F.O."/>
            <person name="Brachmann A."/>
            <person name="Schuler D."/>
        </authorList>
    </citation>
    <scope>NUCLEOTIDE SEQUENCE [LARGE SCALE GENOMIC DNA]</scope>
    <source>
        <strain evidence="3">SKK-01</strain>
    </source>
</reference>
<comment type="caution">
    <text evidence="3">The sequence shown here is derived from an EMBL/GenBank/DDBJ whole genome shotgun (WGS) entry which is preliminary data.</text>
</comment>
<dbReference type="AlphaFoldDB" id="A0A0F0CVD7"/>
<dbReference type="SUPFAM" id="SSF52540">
    <property type="entry name" value="P-loop containing nucleoside triphosphate hydrolases"/>
    <property type="match status" value="1"/>
</dbReference>
<dbReference type="GO" id="GO:0006302">
    <property type="term" value="P:double-strand break repair"/>
    <property type="evidence" value="ECO:0007669"/>
    <property type="project" value="TreeGrafter"/>
</dbReference>
<feature type="coiled-coil region" evidence="1">
    <location>
        <begin position="114"/>
        <end position="141"/>
    </location>
</feature>
<dbReference type="PANTHER" id="PTHR32182">
    <property type="entry name" value="DNA REPLICATION AND REPAIR PROTEIN RECF"/>
    <property type="match status" value="1"/>
</dbReference>
<evidence type="ECO:0000313" key="3">
    <source>
        <dbReference type="EMBL" id="KJJ85521.1"/>
    </source>
</evidence>
<feature type="domain" description="Protein CR006 P-loop" evidence="2">
    <location>
        <begin position="20"/>
        <end position="729"/>
    </location>
</feature>
<evidence type="ECO:0000256" key="1">
    <source>
        <dbReference type="SAM" id="Coils"/>
    </source>
</evidence>
<evidence type="ECO:0000313" key="4">
    <source>
        <dbReference type="Proteomes" id="UP000033428"/>
    </source>
</evidence>
<dbReference type="Gene3D" id="3.40.50.300">
    <property type="entry name" value="P-loop containing nucleotide triphosphate hydrolases"/>
    <property type="match status" value="1"/>
</dbReference>